<dbReference type="InterPro" id="IPR036390">
    <property type="entry name" value="WH_DNA-bd_sf"/>
</dbReference>
<dbReference type="SUPFAM" id="SSF46785">
    <property type="entry name" value="Winged helix' DNA-binding domain"/>
    <property type="match status" value="1"/>
</dbReference>
<dbReference type="OrthoDB" id="3730926at2"/>
<dbReference type="Gene3D" id="1.10.10.10">
    <property type="entry name" value="Winged helix-like DNA-binding domain superfamily/Winged helix DNA-binding domain"/>
    <property type="match status" value="1"/>
</dbReference>
<gene>
    <name evidence="1" type="ORF">C5L39_10370</name>
</gene>
<organism evidence="1 2">
    <name type="scientific">Corynebacterium alimapuense</name>
    <dbReference type="NCBI Taxonomy" id="1576874"/>
    <lineage>
        <taxon>Bacteria</taxon>
        <taxon>Bacillati</taxon>
        <taxon>Actinomycetota</taxon>
        <taxon>Actinomycetes</taxon>
        <taxon>Mycobacteriales</taxon>
        <taxon>Corynebacteriaceae</taxon>
        <taxon>Corynebacterium</taxon>
    </lineage>
</organism>
<protein>
    <submittedName>
        <fullName evidence="1">ArsR family transcriptional regulator</fullName>
    </submittedName>
</protein>
<dbReference type="RefSeq" id="WP_123048824.1">
    <property type="nucleotide sequence ID" value="NZ_PTJO01000006.1"/>
</dbReference>
<keyword evidence="2" id="KW-1185">Reference proteome</keyword>
<dbReference type="Proteomes" id="UP000266975">
    <property type="component" value="Unassembled WGS sequence"/>
</dbReference>
<comment type="caution">
    <text evidence="1">The sequence shown here is derived from an EMBL/GenBank/DDBJ whole genome shotgun (WGS) entry which is preliminary data.</text>
</comment>
<dbReference type="AlphaFoldDB" id="A0A3M8K572"/>
<dbReference type="InterPro" id="IPR036388">
    <property type="entry name" value="WH-like_DNA-bd_sf"/>
</dbReference>
<sequence length="180" mass="20041">MSEVDHYRELAQRPVDLEQRLAALEATSTTQNLSIAETSDVPEDHQETFWVLEGLKQRAQSPSGSVLLTGAVQTPMGQHAHWHRQITAQELFDTDFGARADSLSALGHPVQLRLLQRLLTDACTIEDIRESGDFGTNGQIYHHLRQLVATGWVRLLGSSKYEVPPARIVPLLTILLGVDR</sequence>
<evidence type="ECO:0000313" key="1">
    <source>
        <dbReference type="EMBL" id="RNE48250.1"/>
    </source>
</evidence>
<name>A0A3M8K572_9CORY</name>
<proteinExistence type="predicted"/>
<evidence type="ECO:0000313" key="2">
    <source>
        <dbReference type="Proteomes" id="UP000266975"/>
    </source>
</evidence>
<accession>A0A3M8K572</accession>
<reference evidence="1 2" key="1">
    <citation type="submission" date="2018-02" db="EMBL/GenBank/DDBJ databases">
        <title>Corynebacterium alimpuense sp. nov., a marine obligate actinomycete isolated from sediments of Valparaiso bay, Chile.</title>
        <authorList>
            <person name="Claverias F."/>
            <person name="Gonzales-Siles L."/>
            <person name="Salva-Serra F."/>
            <person name="Inganaes E."/>
            <person name="Molin K."/>
            <person name="Cumsille A."/>
            <person name="Undabarrena A."/>
            <person name="Couve E."/>
            <person name="Moore E.R.B."/>
            <person name="Gomila M."/>
            <person name="Camara B."/>
        </authorList>
    </citation>
    <scope>NUCLEOTIDE SEQUENCE [LARGE SCALE GENOMIC DNA]</scope>
    <source>
        <strain evidence="1 2">CCUG 69366</strain>
    </source>
</reference>
<dbReference type="EMBL" id="PTJO01000006">
    <property type="protein sequence ID" value="RNE48250.1"/>
    <property type="molecule type" value="Genomic_DNA"/>
</dbReference>